<gene>
    <name evidence="2" type="ORF">GBK04_19225</name>
</gene>
<evidence type="ECO:0000256" key="1">
    <source>
        <dbReference type="SAM" id="SignalP"/>
    </source>
</evidence>
<keyword evidence="3" id="KW-1185">Reference proteome</keyword>
<comment type="caution">
    <text evidence="2">The sequence shown here is derived from an EMBL/GenBank/DDBJ whole genome shotgun (WGS) entry which is preliminary data.</text>
</comment>
<organism evidence="2 3">
    <name type="scientific">Salmonirosea aquatica</name>
    <dbReference type="NCBI Taxonomy" id="2654236"/>
    <lineage>
        <taxon>Bacteria</taxon>
        <taxon>Pseudomonadati</taxon>
        <taxon>Bacteroidota</taxon>
        <taxon>Cytophagia</taxon>
        <taxon>Cytophagales</taxon>
        <taxon>Spirosomataceae</taxon>
        <taxon>Salmonirosea</taxon>
    </lineage>
</organism>
<dbReference type="EMBL" id="WHLY01000002">
    <property type="protein sequence ID" value="MPR35424.1"/>
    <property type="molecule type" value="Genomic_DNA"/>
</dbReference>
<reference evidence="2 3" key="1">
    <citation type="submission" date="2019-10" db="EMBL/GenBank/DDBJ databases">
        <title>Draft Genome Sequence of Cytophagaceae sp. SJW1-29.</title>
        <authorList>
            <person name="Choi A."/>
        </authorList>
    </citation>
    <scope>NUCLEOTIDE SEQUENCE [LARGE SCALE GENOMIC DNA]</scope>
    <source>
        <strain evidence="2 3">SJW1-29</strain>
    </source>
</reference>
<accession>A0A7C9FA78</accession>
<dbReference type="RefSeq" id="WP_152762462.1">
    <property type="nucleotide sequence ID" value="NZ_WHLY01000002.1"/>
</dbReference>
<name>A0A7C9FA78_9BACT</name>
<feature type="signal peptide" evidence="1">
    <location>
        <begin position="1"/>
        <end position="20"/>
    </location>
</feature>
<feature type="chain" id="PRO_5028951091" evidence="1">
    <location>
        <begin position="21"/>
        <end position="462"/>
    </location>
</feature>
<dbReference type="AlphaFoldDB" id="A0A7C9FA78"/>
<dbReference type="Proteomes" id="UP000479293">
    <property type="component" value="Unassembled WGS sequence"/>
</dbReference>
<protein>
    <submittedName>
        <fullName evidence="2">TMF family protein</fullName>
    </submittedName>
</protein>
<evidence type="ECO:0000313" key="3">
    <source>
        <dbReference type="Proteomes" id="UP000479293"/>
    </source>
</evidence>
<evidence type="ECO:0000313" key="2">
    <source>
        <dbReference type="EMBL" id="MPR35424.1"/>
    </source>
</evidence>
<proteinExistence type="predicted"/>
<sequence>MKTKFTLTLGLLSCALTGMAQNQITTPTGQPLVIGNQGVKLSNLNSGSATQPTNGKVLSVDANGLIFLAPDAGGTPSQFTNNGANIYFNTGNVGLGTDTPLQRLDVNGSINIPTGNTLRVNNMTFLSANGTDNAFLGFRAGEANTTGTSNLFIGSSSGLSNSSGNHNTFLGEASGYLTSSGSDNTFLGRGSGYDNTVGDYNVYVGRATGLGVTNGYANTFIGDFSSSNVSNVSYSTAIGEGARVNCNNCLVLGRAGVKTGINVSSPTALLHVNAASSATAGIRFENLPTSTGTTYPLVVDGSGNLMRSSSASAREASESLDRHWTLTADDHLINNNAGGIMIGTGLSSTPAGYKLYVSDGILAERVKVAVKSTADWRDNVLQDDYQLRSVEDVASFIKENKHLPGVPSAQEMVENGNDLQKTDAVLLEKVEEMMLYIIELKKENTTLKTQIQRIEQKLNEQK</sequence>
<keyword evidence="1" id="KW-0732">Signal</keyword>